<dbReference type="PANTHER" id="PTHR46086">
    <property type="entry name" value="ALPHA/BETA-HYDROLASES SUPERFAMILY PROTEIN"/>
    <property type="match status" value="1"/>
</dbReference>
<dbReference type="Pfam" id="PF01764">
    <property type="entry name" value="Lipase_3"/>
    <property type="match status" value="2"/>
</dbReference>
<sequence>MANCSDDHFSKDKLLLDPKEASLKELVLLLFFSDVRSRKFVDCPEEQRRRDFNRRWLIFISVLVQKVLLFCKEPLARIGQTLENWLNLISNNGGLFKLLLNYLKGDVVRPDESSAAFRSVIGHCDWRVDLDRSSRPGQLKYSTSLSLMAAKLSYENKSFIETVVTDNWNMEFLGSYDFWNEYQERASTQAFMFQDKKVDPSLIVVAFRGTNPFDADDWSTDVDLSWYELQGIGKLHRGFMKALGLQKNGWPTEIEQGGDHLYAYYEIRQMLRDILQKNENAKFIIAGHSLGGALAILFTAVLALHDEAWLLERLEGVYTFGQPRVGDGQFGEFMVDKLKKYEVRYLRHVYNNDIVPRLPYDDNLLLFKHFGPCIYYNSLYKEKVMHEEPNKNYFSLSLILPKYFTAVWEFIRSLIIPYVRGQSYRESWFMSLLRVSGLIIPGISEHALQDYDNSTRLGSFSTLSNGELFFQNKLLLDPTEASFLDLILFLVSSNIKSSGFIECHEEHSALRNFNGRIIVFISLLVQKILLLFRKPMAIIGKALEMWLNLLLCNGGLFKLLLNILKGKVVKTPDRSSAEFTSAIGSMDLRVELDKKTRPGDEKYKASLSWMAAKLAYENGAFVESIVKDHWNMRFLGFFDFWNDHQNQASTHAFMFQDTNANPNLYVVSFRGTEPFNARDWATDVDLSWYKFKGIGQIHRGFMKALGLQNNGWPKEIIEPDDPDHLYAYYETRQMLRDILSRNEDAKFIVTGHSLGGALAILFVAVLTMHGEAELLERLEGVYTFGQPRVGDEEFAEYMSDGLKKHEVKYLRHVYCNDIVPRLPFDNKILFYKHFWECKYYTSWYKEKVLAEQPNKNYFSLLLAIPKFLNAVWELIRSFIIPCLKGPDYREGWLMTLMRMVGLVIPGLPAHCPQDYTNATRLGS</sequence>
<dbReference type="AlphaFoldDB" id="A0A6N2MIV8"/>
<dbReference type="InterPro" id="IPR002921">
    <property type="entry name" value="Fungal_lipase-type"/>
</dbReference>
<evidence type="ECO:0000256" key="1">
    <source>
        <dbReference type="ARBA" id="ARBA00022801"/>
    </source>
</evidence>
<dbReference type="InterPro" id="IPR044819">
    <property type="entry name" value="OBL-like"/>
</dbReference>
<accession>A0A6N2MIV8</accession>
<proteinExistence type="predicted"/>
<reference evidence="3" key="1">
    <citation type="submission" date="2019-03" db="EMBL/GenBank/DDBJ databases">
        <authorList>
            <person name="Mank J."/>
            <person name="Almeida P."/>
        </authorList>
    </citation>
    <scope>NUCLEOTIDE SEQUENCE</scope>
    <source>
        <strain evidence="3">78183</strain>
    </source>
</reference>
<dbReference type="EMBL" id="CAADRP010001830">
    <property type="protein sequence ID" value="VFU54110.1"/>
    <property type="molecule type" value="Genomic_DNA"/>
</dbReference>
<dbReference type="GO" id="GO:0006629">
    <property type="term" value="P:lipid metabolic process"/>
    <property type="evidence" value="ECO:0007669"/>
    <property type="project" value="InterPro"/>
</dbReference>
<protein>
    <recommendedName>
        <fullName evidence="2">Fungal lipase-type domain-containing protein</fullName>
    </recommendedName>
</protein>
<dbReference type="CDD" id="cd00519">
    <property type="entry name" value="Lipase_3"/>
    <property type="match status" value="2"/>
</dbReference>
<evidence type="ECO:0000259" key="2">
    <source>
        <dbReference type="Pfam" id="PF01764"/>
    </source>
</evidence>
<feature type="domain" description="Fungal lipase-type" evidence="2">
    <location>
        <begin position="204"/>
        <end position="361"/>
    </location>
</feature>
<keyword evidence="1" id="KW-0378">Hydrolase</keyword>
<dbReference type="InterPro" id="IPR029058">
    <property type="entry name" value="AB_hydrolase_fold"/>
</dbReference>
<gene>
    <name evidence="3" type="ORF">SVIM_LOCUS376970</name>
</gene>
<dbReference type="GO" id="GO:0004806">
    <property type="term" value="F:triacylglycerol lipase activity"/>
    <property type="evidence" value="ECO:0007669"/>
    <property type="project" value="InterPro"/>
</dbReference>
<dbReference type="SUPFAM" id="SSF53474">
    <property type="entry name" value="alpha/beta-Hydrolases"/>
    <property type="match status" value="2"/>
</dbReference>
<feature type="domain" description="Fungal lipase-type" evidence="2">
    <location>
        <begin position="666"/>
        <end position="826"/>
    </location>
</feature>
<dbReference type="Gene3D" id="3.40.50.1820">
    <property type="entry name" value="alpha/beta hydrolase"/>
    <property type="match status" value="2"/>
</dbReference>
<name>A0A6N2MIV8_SALVM</name>
<dbReference type="PANTHER" id="PTHR46086:SF28">
    <property type="entry name" value="FUNGAL LIPASE-LIKE DOMAIN-CONTAINING PROTEIN"/>
    <property type="match status" value="1"/>
</dbReference>
<organism evidence="3">
    <name type="scientific">Salix viminalis</name>
    <name type="common">Common osier</name>
    <name type="synonym">Basket willow</name>
    <dbReference type="NCBI Taxonomy" id="40686"/>
    <lineage>
        <taxon>Eukaryota</taxon>
        <taxon>Viridiplantae</taxon>
        <taxon>Streptophyta</taxon>
        <taxon>Embryophyta</taxon>
        <taxon>Tracheophyta</taxon>
        <taxon>Spermatophyta</taxon>
        <taxon>Magnoliopsida</taxon>
        <taxon>eudicotyledons</taxon>
        <taxon>Gunneridae</taxon>
        <taxon>Pentapetalae</taxon>
        <taxon>rosids</taxon>
        <taxon>fabids</taxon>
        <taxon>Malpighiales</taxon>
        <taxon>Salicaceae</taxon>
        <taxon>Saliceae</taxon>
        <taxon>Salix</taxon>
    </lineage>
</organism>
<evidence type="ECO:0000313" key="3">
    <source>
        <dbReference type="EMBL" id="VFU54110.1"/>
    </source>
</evidence>